<organism evidence="1 2">
    <name type="scientific">Crassaminicella thermophila</name>
    <dbReference type="NCBI Taxonomy" id="2599308"/>
    <lineage>
        <taxon>Bacteria</taxon>
        <taxon>Bacillati</taxon>
        <taxon>Bacillota</taxon>
        <taxon>Clostridia</taxon>
        <taxon>Eubacteriales</taxon>
        <taxon>Clostridiaceae</taxon>
        <taxon>Crassaminicella</taxon>
    </lineage>
</organism>
<name>A0A5C0SEY9_CRATE</name>
<dbReference type="InterPro" id="IPR023214">
    <property type="entry name" value="HAD_sf"/>
</dbReference>
<accession>A0A5C0SEY9</accession>
<dbReference type="OrthoDB" id="9781413at2"/>
<dbReference type="SUPFAM" id="SSF56784">
    <property type="entry name" value="HAD-like"/>
    <property type="match status" value="1"/>
</dbReference>
<evidence type="ECO:0000313" key="1">
    <source>
        <dbReference type="EMBL" id="QEK11864.1"/>
    </source>
</evidence>
<dbReference type="Gene3D" id="3.30.1240.10">
    <property type="match status" value="1"/>
</dbReference>
<dbReference type="Gene3D" id="3.40.50.1000">
    <property type="entry name" value="HAD superfamily/HAD-like"/>
    <property type="match status" value="1"/>
</dbReference>
<dbReference type="GO" id="GO:0005829">
    <property type="term" value="C:cytosol"/>
    <property type="evidence" value="ECO:0007669"/>
    <property type="project" value="TreeGrafter"/>
</dbReference>
<dbReference type="InterPro" id="IPR036412">
    <property type="entry name" value="HAD-like_sf"/>
</dbReference>
<keyword evidence="2" id="KW-1185">Reference proteome</keyword>
<dbReference type="GO" id="GO:0000287">
    <property type="term" value="F:magnesium ion binding"/>
    <property type="evidence" value="ECO:0007669"/>
    <property type="project" value="TreeGrafter"/>
</dbReference>
<dbReference type="EMBL" id="CP042243">
    <property type="protein sequence ID" value="QEK11864.1"/>
    <property type="molecule type" value="Genomic_DNA"/>
</dbReference>
<dbReference type="PROSITE" id="PS01228">
    <property type="entry name" value="COF_1"/>
    <property type="match status" value="1"/>
</dbReference>
<dbReference type="Pfam" id="PF08282">
    <property type="entry name" value="Hydrolase_3"/>
    <property type="match status" value="1"/>
</dbReference>
<dbReference type="KEGG" id="crs:FQB35_05490"/>
<dbReference type="SFLD" id="SFLDG01140">
    <property type="entry name" value="C2.B:_Phosphomannomutase_and_P"/>
    <property type="match status" value="1"/>
</dbReference>
<gene>
    <name evidence="1" type="ORF">FQB35_05490</name>
</gene>
<dbReference type="InterPro" id="IPR000150">
    <property type="entry name" value="Cof"/>
</dbReference>
<dbReference type="AlphaFoldDB" id="A0A5C0SEY9"/>
<reference evidence="1 2" key="1">
    <citation type="submission" date="2019-07" db="EMBL/GenBank/DDBJ databases">
        <title>Complete genome of Crassaminicella thermophila SY095.</title>
        <authorList>
            <person name="Li X."/>
        </authorList>
    </citation>
    <scope>NUCLEOTIDE SEQUENCE [LARGE SCALE GENOMIC DNA]</scope>
    <source>
        <strain evidence="1 2">SY095</strain>
    </source>
</reference>
<dbReference type="PROSITE" id="PS01229">
    <property type="entry name" value="COF_2"/>
    <property type="match status" value="1"/>
</dbReference>
<dbReference type="GO" id="GO:0016791">
    <property type="term" value="F:phosphatase activity"/>
    <property type="evidence" value="ECO:0007669"/>
    <property type="project" value="TreeGrafter"/>
</dbReference>
<proteinExistence type="predicted"/>
<dbReference type="SFLD" id="SFLDS00003">
    <property type="entry name" value="Haloacid_Dehalogenase"/>
    <property type="match status" value="1"/>
</dbReference>
<dbReference type="NCBIfam" id="TIGR00099">
    <property type="entry name" value="Cof-subfamily"/>
    <property type="match status" value="1"/>
</dbReference>
<dbReference type="PANTHER" id="PTHR10000:SF8">
    <property type="entry name" value="HAD SUPERFAMILY HYDROLASE-LIKE, TYPE 3"/>
    <property type="match status" value="1"/>
</dbReference>
<dbReference type="RefSeq" id="WP_148809019.1">
    <property type="nucleotide sequence ID" value="NZ_CP042243.1"/>
</dbReference>
<dbReference type="Proteomes" id="UP000324646">
    <property type="component" value="Chromosome"/>
</dbReference>
<dbReference type="PANTHER" id="PTHR10000">
    <property type="entry name" value="PHOSPHOSERINE PHOSPHATASE"/>
    <property type="match status" value="1"/>
</dbReference>
<sequence length="272" mass="31207">MYKLVVSDMDGTLLNSNNTVSENNKKALKELLEKNIHVAIATGRIYTSAKVYAKYLDIVTPVIACNGAIVRDLKDDKIIYESHIQKEDALKVLDVARKYNVYFHFYTADTFYTERLAYSSLKYSEWNKTLKEEDQIDIRLIKDSYKQIEVSDEKIYKIQMISDDQKLLNRVREELEKMGTLEICKSWHNNIEIMNKGVSKANAIDHLAKSLKVKKEEIVCFGDNENDISMLTYAGLGIAMGNAEDFVKERADYITDTNDEDGVANALRKFVL</sequence>
<protein>
    <submittedName>
        <fullName evidence="1">HAD family phosphatase</fullName>
    </submittedName>
</protein>
<dbReference type="InterPro" id="IPR006379">
    <property type="entry name" value="HAD-SF_hydro_IIB"/>
</dbReference>
<dbReference type="CDD" id="cd07516">
    <property type="entry name" value="HAD_Pase"/>
    <property type="match status" value="1"/>
</dbReference>
<evidence type="ECO:0000313" key="2">
    <source>
        <dbReference type="Proteomes" id="UP000324646"/>
    </source>
</evidence>
<dbReference type="NCBIfam" id="TIGR01484">
    <property type="entry name" value="HAD-SF-IIB"/>
    <property type="match status" value="1"/>
</dbReference>
<dbReference type="SFLD" id="SFLDG01144">
    <property type="entry name" value="C2.B.4:_PGP_Like"/>
    <property type="match status" value="1"/>
</dbReference>